<name>A0A343TNN6_9EURY</name>
<dbReference type="AlphaFoldDB" id="A0A343TNN6"/>
<dbReference type="RefSeq" id="WP_119821269.1">
    <property type="nucleotide sequence ID" value="NZ_CP025066.1"/>
</dbReference>
<evidence type="ECO:0000259" key="1">
    <source>
        <dbReference type="Pfam" id="PF01978"/>
    </source>
</evidence>
<dbReference type="Proteomes" id="UP000263012">
    <property type="component" value="Chromosome"/>
</dbReference>
<gene>
    <name evidence="2" type="ORF">AArcSl_3101</name>
</gene>
<dbReference type="InterPro" id="IPR036390">
    <property type="entry name" value="WH_DNA-bd_sf"/>
</dbReference>
<dbReference type="Pfam" id="PF01978">
    <property type="entry name" value="TrmB"/>
    <property type="match status" value="1"/>
</dbReference>
<dbReference type="PANTHER" id="PTHR34293">
    <property type="entry name" value="HTH-TYPE TRANSCRIPTIONAL REGULATOR TRMBL2"/>
    <property type="match status" value="1"/>
</dbReference>
<protein>
    <submittedName>
        <fullName evidence="2">TrmB family transcriptional regulator</fullName>
    </submittedName>
</protein>
<evidence type="ECO:0000313" key="2">
    <source>
        <dbReference type="EMBL" id="AUX10708.1"/>
    </source>
</evidence>
<dbReference type="KEGG" id="hdf:AArcSl_3101"/>
<dbReference type="GeneID" id="37879468"/>
<feature type="domain" description="Transcription regulator TrmB N-terminal" evidence="1">
    <location>
        <begin position="18"/>
        <end position="82"/>
    </location>
</feature>
<dbReference type="SUPFAM" id="SSF46785">
    <property type="entry name" value="Winged helix' DNA-binding domain"/>
    <property type="match status" value="1"/>
</dbReference>
<dbReference type="InterPro" id="IPR002831">
    <property type="entry name" value="Tscrpt_reg_TrmB_N"/>
</dbReference>
<dbReference type="PANTHER" id="PTHR34293:SF1">
    <property type="entry name" value="HTH-TYPE TRANSCRIPTIONAL REGULATOR TRMBL2"/>
    <property type="match status" value="1"/>
</dbReference>
<evidence type="ECO:0000313" key="3">
    <source>
        <dbReference type="Proteomes" id="UP000263012"/>
    </source>
</evidence>
<dbReference type="InterPro" id="IPR036388">
    <property type="entry name" value="WH-like_DNA-bd_sf"/>
</dbReference>
<dbReference type="OrthoDB" id="30795at2157"/>
<organism evidence="2 3">
    <name type="scientific">Halalkaliarchaeum desulfuricum</name>
    <dbReference type="NCBI Taxonomy" id="2055893"/>
    <lineage>
        <taxon>Archaea</taxon>
        <taxon>Methanobacteriati</taxon>
        <taxon>Methanobacteriota</taxon>
        <taxon>Stenosarchaea group</taxon>
        <taxon>Halobacteria</taxon>
        <taxon>Halobacteriales</taxon>
        <taxon>Haloferacaceae</taxon>
        <taxon>Halalkaliarchaeum</taxon>
    </lineage>
</organism>
<accession>A0A343TNN6</accession>
<dbReference type="EMBL" id="CP025066">
    <property type="protein sequence ID" value="AUX10708.1"/>
    <property type="molecule type" value="Genomic_DNA"/>
</dbReference>
<dbReference type="Gene3D" id="1.10.10.10">
    <property type="entry name" value="Winged helix-like DNA-binding domain superfamily/Winged helix DNA-binding domain"/>
    <property type="match status" value="1"/>
</dbReference>
<keyword evidence="3" id="KW-1185">Reference proteome</keyword>
<dbReference type="InterPro" id="IPR051797">
    <property type="entry name" value="TrmB-like"/>
</dbReference>
<sequence>MTSPDRGSDDAASSALVRLGLTRTEARVLLGIGRLGSATAREIADATDVPRSQVYGTTEDLEELGLLYVQHAQPKEYHAVAPGEVESILRSRFERDLETVVDRLEELERLQSPDAETREEIWTVRGREAIDGRVAQLVGGAETRIVLGARAERFVPDRHVQLLAERAADGVEVVVISSDRATLELFADVEEVTAIEPPESMSEDEHVARLLVVDDASVLHSVLVPEPVDGEEETAFWSGDSGFARMLVSLVEHSLSEALEE</sequence>
<reference evidence="3" key="1">
    <citation type="submission" date="2017-11" db="EMBL/GenBank/DDBJ databases">
        <title>Phenotypic and genomic properties of facultatively anaerobic sulfur-reducing natronoarchaea from hypersaline soda lakes.</title>
        <authorList>
            <person name="Sorokin D.Y."/>
            <person name="Kublanov I.V."/>
            <person name="Roman P."/>
            <person name="Sinninghe Damste J.S."/>
            <person name="Golyshin P.N."/>
            <person name="Rojo D."/>
            <person name="Ciordia S."/>
            <person name="Mena M.D.C."/>
            <person name="Ferrer M."/>
            <person name="Messina E."/>
            <person name="Smedile F."/>
            <person name="La Spada G."/>
            <person name="La Cono V."/>
            <person name="Yakimov M.M."/>
        </authorList>
    </citation>
    <scope>NUCLEOTIDE SEQUENCE [LARGE SCALE GENOMIC DNA]</scope>
    <source>
        <strain evidence="3">AArc-Sl</strain>
    </source>
</reference>
<proteinExistence type="predicted"/>